<evidence type="ECO:0008006" key="3">
    <source>
        <dbReference type="Google" id="ProtNLM"/>
    </source>
</evidence>
<name>U6MXN4_9EIME</name>
<dbReference type="OrthoDB" id="354315at2759"/>
<dbReference type="Pfam" id="PF10508">
    <property type="entry name" value="Proteasom_PSMB"/>
    <property type="match status" value="1"/>
</dbReference>
<evidence type="ECO:0000313" key="2">
    <source>
        <dbReference type="Proteomes" id="UP000030754"/>
    </source>
</evidence>
<dbReference type="PANTHER" id="PTHR13554:SF10">
    <property type="entry name" value="26S PROTEASOME NON-ATPASE REGULATORY SUBUNIT 5"/>
    <property type="match status" value="1"/>
</dbReference>
<dbReference type="InterPro" id="IPR019538">
    <property type="entry name" value="PSMD5"/>
</dbReference>
<accession>U6MXN4</accession>
<keyword evidence="2" id="KW-1185">Reference proteome</keyword>
<dbReference type="InterPro" id="IPR016024">
    <property type="entry name" value="ARM-type_fold"/>
</dbReference>
<organism evidence="1 2">
    <name type="scientific">Eimeria necatrix</name>
    <dbReference type="NCBI Taxonomy" id="51315"/>
    <lineage>
        <taxon>Eukaryota</taxon>
        <taxon>Sar</taxon>
        <taxon>Alveolata</taxon>
        <taxon>Apicomplexa</taxon>
        <taxon>Conoidasida</taxon>
        <taxon>Coccidia</taxon>
        <taxon>Eucoccidiorida</taxon>
        <taxon>Eimeriorina</taxon>
        <taxon>Eimeriidae</taxon>
        <taxon>Eimeria</taxon>
    </lineage>
</organism>
<evidence type="ECO:0000313" key="1">
    <source>
        <dbReference type="EMBL" id="CDJ66460.1"/>
    </source>
</evidence>
<dbReference type="GeneID" id="25472281"/>
<dbReference type="RefSeq" id="XP_013434928.1">
    <property type="nucleotide sequence ID" value="XM_013579474.1"/>
</dbReference>
<dbReference type="GO" id="GO:0005829">
    <property type="term" value="C:cytosol"/>
    <property type="evidence" value="ECO:0007669"/>
    <property type="project" value="TreeGrafter"/>
</dbReference>
<dbReference type="SUPFAM" id="SSF48371">
    <property type="entry name" value="ARM repeat"/>
    <property type="match status" value="1"/>
</dbReference>
<dbReference type="AlphaFoldDB" id="U6MXN4"/>
<reference evidence="1" key="1">
    <citation type="submission" date="2013-10" db="EMBL/GenBank/DDBJ databases">
        <title>Genomic analysis of the causative agents of coccidiosis in chickens.</title>
        <authorList>
            <person name="Reid A.J."/>
            <person name="Blake D."/>
            <person name="Billington K."/>
            <person name="Browne H."/>
            <person name="Dunn M."/>
            <person name="Hung S."/>
            <person name="Kawahara F."/>
            <person name="Miranda-Saavedra D."/>
            <person name="Mourier T."/>
            <person name="Nagra H."/>
            <person name="Otto T.D."/>
            <person name="Rawlings N."/>
            <person name="Sanchez A."/>
            <person name="Sanders M."/>
            <person name="Subramaniam C."/>
            <person name="Tay Y."/>
            <person name="Dear P."/>
            <person name="Doerig C."/>
            <person name="Gruber A."/>
            <person name="Parkinson J."/>
            <person name="Shirley M."/>
            <person name="Wan K.L."/>
            <person name="Berriman M."/>
            <person name="Tomley F."/>
            <person name="Pain A."/>
        </authorList>
    </citation>
    <scope>NUCLEOTIDE SEQUENCE [LARGE SCALE GENOMIC DNA]</scope>
    <source>
        <strain evidence="1">Houghton</strain>
    </source>
</reference>
<reference evidence="1" key="2">
    <citation type="submission" date="2013-10" db="EMBL/GenBank/DDBJ databases">
        <authorList>
            <person name="Aslett M."/>
        </authorList>
    </citation>
    <scope>NUCLEOTIDE SEQUENCE [LARGE SCALE GENOMIC DNA]</scope>
    <source>
        <strain evidence="1">Houghton</strain>
    </source>
</reference>
<protein>
    <recommendedName>
        <fullName evidence="3">26S proteasome non-ATPase regulatory subunit 5</fullName>
    </recommendedName>
</protein>
<dbReference type="GO" id="GO:0043248">
    <property type="term" value="P:proteasome assembly"/>
    <property type="evidence" value="ECO:0007669"/>
    <property type="project" value="InterPro"/>
</dbReference>
<dbReference type="EMBL" id="HG723624">
    <property type="protein sequence ID" value="CDJ66460.1"/>
    <property type="molecule type" value="Genomic_DNA"/>
</dbReference>
<sequence length="626" mass="68024">MSDTNEDGATSSGSLGYRRLGLSVLQAFCVGPNSRERVLSLLQQISASELLLQTAAAADAISLQQHATTEAEQEAAAAAAKRAAAEGDTDALADLNLLLTLLLSTIKRCFDVEELRDSILAQTEMRPLLTAAAASPLTAIRELLAQQVQQIAKKGDSGIRYLWNLELNRQLISLLGDAETSVAMRAETALAAVCAADSAPRYVFEGAFFGELQRLAMESSDTISFRVLSPLIHGSVQHESFFSALLAASPQMLSRLQQLVENNKDPLLQANASDLLSALVSVSWGADYAVRNEYPERIARLIATEEDVLNSQTLLRLLCRMAVERPSECTRILNAEGGVLKNAIETCLTSSSKRHKEEGIVCWSILFSKPECSATVLEQLPSSADLVAEAVMDVEDVSVAALRAWSCVLQDVKDPAVLPQQLKRTVDSNLASKLLDCVLQRPFPEARQQCYELLKALTVDAEPMQMLFASEGFRQLMVDPSSDTQYEVRLAKHAFASAACAAQRDWLRNALDPSFCEAFFKYAEGGPWTASAGRITCRLCHPGTGEHAQIHQLVQNGACGVRILFVLARAFLQLLVRLPLPRSNGKQVFAPLDSKRRITDTGVCITGIRVVIYLSCGAAAARRTVC</sequence>
<dbReference type="VEuPathDB" id="ToxoDB:ENH_00021080"/>
<proteinExistence type="predicted"/>
<dbReference type="PANTHER" id="PTHR13554">
    <property type="entry name" value="26S PROTEASOME NON-ATPASE REGULATORY SUBUNIT 5-RELATED"/>
    <property type="match status" value="1"/>
</dbReference>
<dbReference type="Proteomes" id="UP000030754">
    <property type="component" value="Unassembled WGS sequence"/>
</dbReference>
<gene>
    <name evidence="1" type="ORF">ENH_00021080</name>
</gene>